<comment type="caution">
    <text evidence="8">The sequence shown here is derived from an EMBL/GenBank/DDBJ whole genome shotgun (WGS) entry which is preliminary data.</text>
</comment>
<evidence type="ECO:0000256" key="4">
    <source>
        <dbReference type="ARBA" id="ARBA00023157"/>
    </source>
</evidence>
<dbReference type="CDD" id="cd00042">
    <property type="entry name" value="CY"/>
    <property type="match status" value="1"/>
</dbReference>
<dbReference type="PANTHER" id="PTHR46186">
    <property type="entry name" value="CYSTATIN"/>
    <property type="match status" value="1"/>
</dbReference>
<dbReference type="PROSITE" id="PS00287">
    <property type="entry name" value="CYSTATIN"/>
    <property type="match status" value="1"/>
</dbReference>
<gene>
    <name evidence="8" type="primary">Cyt</name>
    <name evidence="8" type="ORF">TROMEL_R11128</name>
</gene>
<dbReference type="InterPro" id="IPR000010">
    <property type="entry name" value="Cystatin_dom"/>
</dbReference>
<dbReference type="InterPro" id="IPR046350">
    <property type="entry name" value="Cystatin_sf"/>
</dbReference>
<evidence type="ECO:0000259" key="7">
    <source>
        <dbReference type="SMART" id="SM00043"/>
    </source>
</evidence>
<organism evidence="8 9">
    <name type="scientific">Trogon melanurus</name>
    <name type="common">Black-tailed trogon</name>
    <dbReference type="NCBI Taxonomy" id="56311"/>
    <lineage>
        <taxon>Eukaryota</taxon>
        <taxon>Metazoa</taxon>
        <taxon>Chordata</taxon>
        <taxon>Craniata</taxon>
        <taxon>Vertebrata</taxon>
        <taxon>Euteleostomi</taxon>
        <taxon>Archelosauria</taxon>
        <taxon>Archosauria</taxon>
        <taxon>Dinosauria</taxon>
        <taxon>Saurischia</taxon>
        <taxon>Theropoda</taxon>
        <taxon>Coelurosauria</taxon>
        <taxon>Aves</taxon>
        <taxon>Neognathae</taxon>
        <taxon>Neoaves</taxon>
        <taxon>Telluraves</taxon>
        <taxon>Coraciimorphae</taxon>
        <taxon>Trogoniformes</taxon>
        <taxon>Trogonidae</taxon>
        <taxon>Trogon</taxon>
    </lineage>
</organism>
<keyword evidence="4" id="KW-1015">Disulfide bond</keyword>
<protein>
    <recommendedName>
        <fullName evidence="5">Egg-white cystatin</fullName>
    </recommendedName>
</protein>
<dbReference type="FunFam" id="3.10.450.10:FF:000004">
    <property type="entry name" value="Cystatin C"/>
    <property type="match status" value="1"/>
</dbReference>
<feature type="non-terminal residue" evidence="8">
    <location>
        <position position="144"/>
    </location>
</feature>
<keyword evidence="2" id="KW-0646">Protease inhibitor</keyword>
<keyword evidence="9" id="KW-1185">Reference proteome</keyword>
<dbReference type="EMBL" id="VXAG01000304">
    <property type="protein sequence ID" value="NXJ78360.1"/>
    <property type="molecule type" value="Genomic_DNA"/>
</dbReference>
<dbReference type="Proteomes" id="UP000550660">
    <property type="component" value="Unassembled WGS sequence"/>
</dbReference>
<evidence type="ECO:0000256" key="3">
    <source>
        <dbReference type="ARBA" id="ARBA00022704"/>
    </source>
</evidence>
<evidence type="ECO:0000313" key="8">
    <source>
        <dbReference type="EMBL" id="NXJ78360.1"/>
    </source>
</evidence>
<evidence type="ECO:0000256" key="2">
    <source>
        <dbReference type="ARBA" id="ARBA00022690"/>
    </source>
</evidence>
<feature type="non-terminal residue" evidence="8">
    <location>
        <position position="1"/>
    </location>
</feature>
<comment type="similarity">
    <text evidence="1">Belongs to the cystatin family.</text>
</comment>
<feature type="domain" description="Cystatin" evidence="7">
    <location>
        <begin position="32"/>
        <end position="144"/>
    </location>
</feature>
<sequence length="144" mass="15714">AEMAAGGQFVTLLLAAALMVAHAMPGGQRRPVMVGAPQKIADAGNDEGLQRALHFAVAKYNEGSNDVYSSRVMRIINAERQIVAGVKYIIEVEIGRTTCTKPAADLQDCAFYDAPQMAQHTICKFVVYTIPWQNETKLLESKCQ</sequence>
<dbReference type="SUPFAM" id="SSF54403">
    <property type="entry name" value="Cystatin/monellin"/>
    <property type="match status" value="1"/>
</dbReference>
<dbReference type="PANTHER" id="PTHR46186:SF2">
    <property type="entry name" value="CYSTATIN"/>
    <property type="match status" value="1"/>
</dbReference>
<dbReference type="SMART" id="SM00043">
    <property type="entry name" value="CY"/>
    <property type="match status" value="1"/>
</dbReference>
<dbReference type="GO" id="GO:0031982">
    <property type="term" value="C:vesicle"/>
    <property type="evidence" value="ECO:0007669"/>
    <property type="project" value="TreeGrafter"/>
</dbReference>
<dbReference type="GO" id="GO:0005737">
    <property type="term" value="C:cytoplasm"/>
    <property type="evidence" value="ECO:0007669"/>
    <property type="project" value="TreeGrafter"/>
</dbReference>
<evidence type="ECO:0000256" key="1">
    <source>
        <dbReference type="ARBA" id="ARBA00009403"/>
    </source>
</evidence>
<dbReference type="GO" id="GO:0005615">
    <property type="term" value="C:extracellular space"/>
    <property type="evidence" value="ECO:0007669"/>
    <property type="project" value="TreeGrafter"/>
</dbReference>
<keyword evidence="6" id="KW-0732">Signal</keyword>
<dbReference type="OrthoDB" id="1908104at2759"/>
<dbReference type="Gene3D" id="3.10.450.10">
    <property type="match status" value="1"/>
</dbReference>
<name>A0A7L0E5J8_TROML</name>
<reference evidence="8 9" key="1">
    <citation type="submission" date="2019-09" db="EMBL/GenBank/DDBJ databases">
        <title>Bird 10,000 Genomes (B10K) Project - Family phase.</title>
        <authorList>
            <person name="Zhang G."/>
        </authorList>
    </citation>
    <scope>NUCLEOTIDE SEQUENCE [LARGE SCALE GENOMIC DNA]</scope>
    <source>
        <strain evidence="8">B10K-DU-007-40</strain>
        <tissue evidence="8">Mixed tissue sample</tissue>
    </source>
</reference>
<proteinExistence type="inferred from homology"/>
<evidence type="ECO:0000256" key="6">
    <source>
        <dbReference type="SAM" id="SignalP"/>
    </source>
</evidence>
<feature type="signal peptide" evidence="6">
    <location>
        <begin position="1"/>
        <end position="23"/>
    </location>
</feature>
<dbReference type="InterPro" id="IPR018073">
    <property type="entry name" value="Prot_inh_cystat_CS"/>
</dbReference>
<dbReference type="GO" id="GO:0004869">
    <property type="term" value="F:cysteine-type endopeptidase inhibitor activity"/>
    <property type="evidence" value="ECO:0007669"/>
    <property type="project" value="UniProtKB-KW"/>
</dbReference>
<evidence type="ECO:0000313" key="9">
    <source>
        <dbReference type="Proteomes" id="UP000550660"/>
    </source>
</evidence>
<evidence type="ECO:0000256" key="5">
    <source>
        <dbReference type="ARBA" id="ARBA00078073"/>
    </source>
</evidence>
<dbReference type="Pfam" id="PF00031">
    <property type="entry name" value="Cystatin"/>
    <property type="match status" value="1"/>
</dbReference>
<feature type="chain" id="PRO_5029563073" description="Egg-white cystatin" evidence="6">
    <location>
        <begin position="24"/>
        <end position="144"/>
    </location>
</feature>
<keyword evidence="3" id="KW-0789">Thiol protease inhibitor</keyword>
<dbReference type="AlphaFoldDB" id="A0A7L0E5J8"/>
<accession>A0A7L0E5J8</accession>